<dbReference type="InterPro" id="IPR005844">
    <property type="entry name" value="A-D-PHexomutase_a/b/a-I"/>
</dbReference>
<dbReference type="GO" id="GO:0000287">
    <property type="term" value="F:magnesium ion binding"/>
    <property type="evidence" value="ECO:0007669"/>
    <property type="project" value="InterPro"/>
</dbReference>
<comment type="cofactor">
    <cofactor evidence="1">
        <name>Mg(2+)</name>
        <dbReference type="ChEBI" id="CHEBI:18420"/>
    </cofactor>
</comment>
<evidence type="ECO:0000256" key="1">
    <source>
        <dbReference type="ARBA" id="ARBA00001946"/>
    </source>
</evidence>
<evidence type="ECO:0008006" key="8">
    <source>
        <dbReference type="Google" id="ProtNLM"/>
    </source>
</evidence>
<dbReference type="AlphaFoldDB" id="A0A382HP86"/>
<dbReference type="GO" id="GO:0004615">
    <property type="term" value="F:phosphomannomutase activity"/>
    <property type="evidence" value="ECO:0007669"/>
    <property type="project" value="TreeGrafter"/>
</dbReference>
<feature type="domain" description="Alpha-D-phosphohexomutase alpha/beta/alpha" evidence="4">
    <location>
        <begin position="14"/>
        <end position="141"/>
    </location>
</feature>
<dbReference type="PROSITE" id="PS00710">
    <property type="entry name" value="PGM_PMM"/>
    <property type="match status" value="1"/>
</dbReference>
<dbReference type="Pfam" id="PF02878">
    <property type="entry name" value="PGM_PMM_I"/>
    <property type="match status" value="1"/>
</dbReference>
<dbReference type="GO" id="GO:0009252">
    <property type="term" value="P:peptidoglycan biosynthetic process"/>
    <property type="evidence" value="ECO:0007669"/>
    <property type="project" value="TreeGrafter"/>
</dbReference>
<gene>
    <name evidence="7" type="ORF">METZ01_LOCUS241786</name>
</gene>
<dbReference type="GO" id="GO:0005829">
    <property type="term" value="C:cytosol"/>
    <property type="evidence" value="ECO:0007669"/>
    <property type="project" value="TreeGrafter"/>
</dbReference>
<dbReference type="InterPro" id="IPR016066">
    <property type="entry name" value="A-D-PHexomutase_CS"/>
</dbReference>
<dbReference type="GO" id="GO:0008966">
    <property type="term" value="F:phosphoglucosamine mutase activity"/>
    <property type="evidence" value="ECO:0007669"/>
    <property type="project" value="TreeGrafter"/>
</dbReference>
<dbReference type="InterPro" id="IPR016055">
    <property type="entry name" value="A-D-PHexomutase_a/b/a-I/II/III"/>
</dbReference>
<proteinExistence type="inferred from homology"/>
<dbReference type="SUPFAM" id="SSF53738">
    <property type="entry name" value="Phosphoglucomutase, first 3 domains"/>
    <property type="match status" value="3"/>
</dbReference>
<sequence>MPLKIPEDLVVSLSGFRGRVGDSLTPEFVFALAASFGAFVSASTANGTIIIGRDSRTSGAMLSASATSGILSVGCDVVDLGIVATPTLMLAVERSQALGGIEVTASHNPAEWNALKLASPKGMFLSAETMAAFLEFAQEEDPERAAWDRLGSVSVDGGAAERHLKSVLELPQVDVEEIRALDLKVALDCVRGAGATIMPGLLEALGCRVVAIHSEMDGHFPRDPEPTAENLQELGDLVRREEADLGFAVDPDVDRLSLVNEQGDPVGEDLTLALAAAVVLERTPGVVVTNLSTSQVVEDVAEAYGSRVVRSPVGEVNVASRMKSEGAVIGGEGNGGVILPTLHYTRDAPVGAALILQLLVNEDAPLSKTVAKWPSYV</sequence>
<organism evidence="7">
    <name type="scientific">marine metagenome</name>
    <dbReference type="NCBI Taxonomy" id="408172"/>
    <lineage>
        <taxon>unclassified sequences</taxon>
        <taxon>metagenomes</taxon>
        <taxon>ecological metagenomes</taxon>
    </lineage>
</organism>
<dbReference type="Pfam" id="PF02880">
    <property type="entry name" value="PGM_PMM_III"/>
    <property type="match status" value="1"/>
</dbReference>
<comment type="similarity">
    <text evidence="2">Belongs to the phosphohexose mutase family.</text>
</comment>
<evidence type="ECO:0000259" key="5">
    <source>
        <dbReference type="Pfam" id="PF02879"/>
    </source>
</evidence>
<feature type="domain" description="Alpha-D-phosphohexomutase alpha/beta/alpha" evidence="6">
    <location>
        <begin position="269"/>
        <end position="376"/>
    </location>
</feature>
<reference evidence="7" key="1">
    <citation type="submission" date="2018-05" db="EMBL/GenBank/DDBJ databases">
        <authorList>
            <person name="Lanie J.A."/>
            <person name="Ng W.-L."/>
            <person name="Kazmierczak K.M."/>
            <person name="Andrzejewski T.M."/>
            <person name="Davidsen T.M."/>
            <person name="Wayne K.J."/>
            <person name="Tettelin H."/>
            <person name="Glass J.I."/>
            <person name="Rusch D."/>
            <person name="Podicherti R."/>
            <person name="Tsui H.-C.T."/>
            <person name="Winkler M.E."/>
        </authorList>
    </citation>
    <scope>NUCLEOTIDE SEQUENCE</scope>
</reference>
<accession>A0A382HP86</accession>
<evidence type="ECO:0000259" key="4">
    <source>
        <dbReference type="Pfam" id="PF02878"/>
    </source>
</evidence>
<dbReference type="InterPro" id="IPR005841">
    <property type="entry name" value="Alpha-D-phosphohexomutase_SF"/>
</dbReference>
<dbReference type="GO" id="GO:0005975">
    <property type="term" value="P:carbohydrate metabolic process"/>
    <property type="evidence" value="ECO:0007669"/>
    <property type="project" value="InterPro"/>
</dbReference>
<dbReference type="Pfam" id="PF02879">
    <property type="entry name" value="PGM_PMM_II"/>
    <property type="match status" value="1"/>
</dbReference>
<name>A0A382HP86_9ZZZZ</name>
<feature type="non-terminal residue" evidence="7">
    <location>
        <position position="377"/>
    </location>
</feature>
<keyword evidence="3" id="KW-0597">Phosphoprotein</keyword>
<evidence type="ECO:0000259" key="6">
    <source>
        <dbReference type="Pfam" id="PF02880"/>
    </source>
</evidence>
<dbReference type="GO" id="GO:0006048">
    <property type="term" value="P:UDP-N-acetylglucosamine biosynthetic process"/>
    <property type="evidence" value="ECO:0007669"/>
    <property type="project" value="TreeGrafter"/>
</dbReference>
<protein>
    <recommendedName>
        <fullName evidence="8">Phosphoglucosamine mutase</fullName>
    </recommendedName>
</protein>
<dbReference type="PRINTS" id="PR00509">
    <property type="entry name" value="PGMPMM"/>
</dbReference>
<evidence type="ECO:0000313" key="7">
    <source>
        <dbReference type="EMBL" id="SVB88932.1"/>
    </source>
</evidence>
<dbReference type="InterPro" id="IPR050060">
    <property type="entry name" value="Phosphoglucosamine_mutase"/>
</dbReference>
<dbReference type="PANTHER" id="PTHR42946">
    <property type="entry name" value="PHOSPHOHEXOSE MUTASE"/>
    <property type="match status" value="1"/>
</dbReference>
<dbReference type="InterPro" id="IPR005846">
    <property type="entry name" value="A-D-PHexomutase_a/b/a-III"/>
</dbReference>
<evidence type="ECO:0000256" key="2">
    <source>
        <dbReference type="ARBA" id="ARBA00010231"/>
    </source>
</evidence>
<feature type="domain" description="Alpha-D-phosphohexomutase alpha/beta/alpha" evidence="5">
    <location>
        <begin position="166"/>
        <end position="263"/>
    </location>
</feature>
<dbReference type="EMBL" id="UINC01062371">
    <property type="protein sequence ID" value="SVB88932.1"/>
    <property type="molecule type" value="Genomic_DNA"/>
</dbReference>
<evidence type="ECO:0000256" key="3">
    <source>
        <dbReference type="ARBA" id="ARBA00022553"/>
    </source>
</evidence>
<dbReference type="InterPro" id="IPR005845">
    <property type="entry name" value="A-D-PHexomutase_a/b/a-II"/>
</dbReference>
<dbReference type="Gene3D" id="3.40.120.10">
    <property type="entry name" value="Alpha-D-Glucose-1,6-Bisphosphate, subunit A, domain 3"/>
    <property type="match status" value="3"/>
</dbReference>
<dbReference type="PANTHER" id="PTHR42946:SF1">
    <property type="entry name" value="PHOSPHOGLUCOMUTASE (ALPHA-D-GLUCOSE-1,6-BISPHOSPHATE-DEPENDENT)"/>
    <property type="match status" value="1"/>
</dbReference>